<dbReference type="Gene3D" id="1.20.1640.10">
    <property type="entry name" value="Multidrug efflux transporter AcrB transmembrane domain"/>
    <property type="match status" value="2"/>
</dbReference>
<name>A0ABX5LMR1_9BACT</name>
<keyword evidence="5 6" id="KW-0472">Membrane</keyword>
<dbReference type="Pfam" id="PF03176">
    <property type="entry name" value="MMPL"/>
    <property type="match status" value="1"/>
</dbReference>
<feature type="transmembrane region" description="Helical" evidence="6">
    <location>
        <begin position="716"/>
        <end position="735"/>
    </location>
</feature>
<comment type="caution">
    <text evidence="8">The sequence shown here is derived from an EMBL/GenBank/DDBJ whole genome shotgun (WGS) entry which is preliminary data.</text>
</comment>
<feature type="transmembrane region" description="Helical" evidence="6">
    <location>
        <begin position="630"/>
        <end position="654"/>
    </location>
</feature>
<evidence type="ECO:0000256" key="6">
    <source>
        <dbReference type="SAM" id="Phobius"/>
    </source>
</evidence>
<dbReference type="InterPro" id="IPR050545">
    <property type="entry name" value="Mycobact_MmpL"/>
</dbReference>
<keyword evidence="4 6" id="KW-1133">Transmembrane helix</keyword>
<feature type="transmembrane region" description="Helical" evidence="6">
    <location>
        <begin position="741"/>
        <end position="761"/>
    </location>
</feature>
<evidence type="ECO:0000256" key="5">
    <source>
        <dbReference type="ARBA" id="ARBA00023136"/>
    </source>
</evidence>
<dbReference type="PANTHER" id="PTHR33406">
    <property type="entry name" value="MEMBRANE PROTEIN MJ1562-RELATED"/>
    <property type="match status" value="1"/>
</dbReference>
<evidence type="ECO:0000259" key="7">
    <source>
        <dbReference type="Pfam" id="PF03176"/>
    </source>
</evidence>
<feature type="domain" description="Membrane transport protein MMPL" evidence="7">
    <location>
        <begin position="193"/>
        <end position="333"/>
    </location>
</feature>
<feature type="transmembrane region" description="Helical" evidence="6">
    <location>
        <begin position="12"/>
        <end position="35"/>
    </location>
</feature>
<feature type="transmembrane region" description="Helical" evidence="6">
    <location>
        <begin position="371"/>
        <end position="390"/>
    </location>
</feature>
<feature type="transmembrane region" description="Helical" evidence="6">
    <location>
        <begin position="345"/>
        <end position="365"/>
    </location>
</feature>
<proteinExistence type="predicted"/>
<evidence type="ECO:0000256" key="3">
    <source>
        <dbReference type="ARBA" id="ARBA00022692"/>
    </source>
</evidence>
<accession>A0ABX5LMR1</accession>
<dbReference type="EMBL" id="QGHD01000004">
    <property type="protein sequence ID" value="PWL03679.1"/>
    <property type="molecule type" value="Genomic_DNA"/>
</dbReference>
<evidence type="ECO:0000256" key="2">
    <source>
        <dbReference type="ARBA" id="ARBA00022475"/>
    </source>
</evidence>
<evidence type="ECO:0000256" key="1">
    <source>
        <dbReference type="ARBA" id="ARBA00004651"/>
    </source>
</evidence>
<evidence type="ECO:0000313" key="9">
    <source>
        <dbReference type="Proteomes" id="UP000245523"/>
    </source>
</evidence>
<dbReference type="PANTHER" id="PTHR33406:SF13">
    <property type="entry name" value="MEMBRANE PROTEIN YDFJ"/>
    <property type="match status" value="1"/>
</dbReference>
<keyword evidence="9" id="KW-1185">Reference proteome</keyword>
<feature type="transmembrane region" description="Helical" evidence="6">
    <location>
        <begin position="685"/>
        <end position="704"/>
    </location>
</feature>
<reference evidence="8 9" key="1">
    <citation type="submission" date="2018-05" db="EMBL/GenBank/DDBJ databases">
        <title>Animal gut microbial communities from fecal samples from Wisconsin, USA.</title>
        <authorList>
            <person name="Neumann A."/>
        </authorList>
    </citation>
    <scope>NUCLEOTIDE SEQUENCE [LARGE SCALE GENOMIC DNA]</scope>
    <source>
        <strain evidence="8 9">UWS4</strain>
    </source>
</reference>
<evidence type="ECO:0000313" key="8">
    <source>
        <dbReference type="EMBL" id="PWL03679.1"/>
    </source>
</evidence>
<sequence length="764" mass="85179">MNSDNQLSKQRYFNMALWAILHLALIVAVVIAYPWKIDKSLYSMLPISESNTEIQTAESELSLRSASHLMIFVGDSNFSTAEASANEIGQLLLESKQIEFATWKIDSSSYEEVSNYLFENRFALQDPAILKMKDSARANYFLNQSLAHVYGSFAIADLKHLHEDPYLLAQNVEDRLVLKNPLLSGNLTLRNGMFTVEDSGKTYIFVNAEMASNVSDFASDDHVIAALENKIDLLKKAHPNLSVMRSGVPFHSYASSKKAQKEVAWISCISTVVVFALLLIVFRSAVPIIAILSSILIAILAATGATLAAFHEIHIFTFVFGTSVIGVSIDYALHHFADKNAQVKSILLGFMTTELSYVALMIVDFPVLRQMAFFSMIGLLSALLSVLLVFPKVSEKMKTRKKFSLKFPQLILAGYSKLERIPKIPRYLIFAVLIAALIPGFSKMNVRTDIRALYQVSKDLGESEMRVAKWMNTGISPTYFIVTGNSQEEVLEKEELLAEKLKAAEKDSLLKSFLAYSQFVPSEKRRAQMDSVLRHTLPLRYKKLCKALKIRPQKNPAALFGGISENQELPMQFKNLKEMLWIGEINGKFYSAVMPLHLSEEFNAENFEDTENGIFAVNKMKTINSALTELSVSALALVAFAYFAVFFILSFVYTWRDSLRIVRAPILACLFTLSMLGYLEIPVNFFAITGLILVLGIGIDYSLFFKDSADHSDSTAFAVLLSTLTTLFSFGTLSLSSFVPVSVLGLTVLLGISACFLLSPFTRN</sequence>
<comment type="subcellular location">
    <subcellularLocation>
        <location evidence="1">Cell membrane</location>
        <topology evidence="1">Multi-pass membrane protein</topology>
    </subcellularLocation>
</comment>
<organism evidence="8 9">
    <name type="scientific">Hallerella porci</name>
    <dbReference type="NCBI Taxonomy" id="1945871"/>
    <lineage>
        <taxon>Bacteria</taxon>
        <taxon>Pseudomonadati</taxon>
        <taxon>Fibrobacterota</taxon>
        <taxon>Fibrobacteria</taxon>
        <taxon>Fibrobacterales</taxon>
        <taxon>Fibrobacteraceae</taxon>
        <taxon>Hallerella</taxon>
    </lineage>
</organism>
<protein>
    <submittedName>
        <fullName evidence="8">Exporter</fullName>
    </submittedName>
</protein>
<feature type="transmembrane region" description="Helical" evidence="6">
    <location>
        <begin position="661"/>
        <end position="679"/>
    </location>
</feature>
<feature type="transmembrane region" description="Helical" evidence="6">
    <location>
        <begin position="289"/>
        <end position="309"/>
    </location>
</feature>
<keyword evidence="2" id="KW-1003">Cell membrane</keyword>
<dbReference type="Proteomes" id="UP000245523">
    <property type="component" value="Unassembled WGS sequence"/>
</dbReference>
<dbReference type="InterPro" id="IPR004869">
    <property type="entry name" value="MMPL_dom"/>
</dbReference>
<dbReference type="RefSeq" id="WP_109587259.1">
    <property type="nucleotide sequence ID" value="NZ_QGHD01000004.1"/>
</dbReference>
<feature type="transmembrane region" description="Helical" evidence="6">
    <location>
        <begin position="424"/>
        <end position="442"/>
    </location>
</feature>
<feature type="transmembrane region" description="Helical" evidence="6">
    <location>
        <begin position="315"/>
        <end position="333"/>
    </location>
</feature>
<feature type="transmembrane region" description="Helical" evidence="6">
    <location>
        <begin position="263"/>
        <end position="282"/>
    </location>
</feature>
<dbReference type="SUPFAM" id="SSF82866">
    <property type="entry name" value="Multidrug efflux transporter AcrB transmembrane domain"/>
    <property type="match status" value="2"/>
</dbReference>
<gene>
    <name evidence="8" type="ORF">B0H50_104103</name>
</gene>
<evidence type="ECO:0000256" key="4">
    <source>
        <dbReference type="ARBA" id="ARBA00022989"/>
    </source>
</evidence>
<keyword evidence="3 6" id="KW-0812">Transmembrane</keyword>